<feature type="domain" description="Macro" evidence="2">
    <location>
        <begin position="1"/>
        <end position="124"/>
    </location>
</feature>
<dbReference type="EMBL" id="GIBP01003604">
    <property type="protein sequence ID" value="NDV32573.1"/>
    <property type="molecule type" value="Transcribed_RNA"/>
</dbReference>
<sequence>MYLECRTLNGCKTGFSKITRGYKLPAKHVIHTVGPVGENPDRLTSCYETILQLCLDNNIRTVAFCGISTGIFGYPLYEATNIACKVIRKWMEVPQNLASIDRIILCTFLDREEVCYGELMKKYFPPVPDPDFVTQYEKDKAEYQTEDDEPEPPKQTEVISETSETVKESNGETQTDQTPEPSKESNAELKETKETAKEDVQTPEPVKEDVQITEPVKENVQTPAPVKEDVQTTEPVKENVQAPEPPKEKSAESQTTPEPVKENVPTPELPKENTPVQQQSVVPEQVPGHTATETQTTEPGKVPQPVAENKEEKQSEISQEPEKVPETPQEQKDVSKETPKVEEKETQT</sequence>
<feature type="compositionally biased region" description="Low complexity" evidence="1">
    <location>
        <begin position="275"/>
        <end position="287"/>
    </location>
</feature>
<proteinExistence type="predicted"/>
<evidence type="ECO:0000256" key="1">
    <source>
        <dbReference type="SAM" id="MobiDB-lite"/>
    </source>
</evidence>
<feature type="compositionally biased region" description="Basic and acidic residues" evidence="1">
    <location>
        <begin position="308"/>
        <end position="348"/>
    </location>
</feature>
<dbReference type="AlphaFoldDB" id="A0A6B2L6B1"/>
<feature type="compositionally biased region" description="Basic and acidic residues" evidence="1">
    <location>
        <begin position="181"/>
        <end position="210"/>
    </location>
</feature>
<name>A0A6B2L6B1_9EUKA</name>
<feature type="compositionally biased region" description="Polar residues" evidence="1">
    <location>
        <begin position="171"/>
        <end position="180"/>
    </location>
</feature>
<reference evidence="3" key="1">
    <citation type="journal article" date="2020" name="J. Eukaryot. Microbiol.">
        <title>De novo Sequencing, Assembly and Annotation of the Transcriptome for the Free-Living Testate Amoeba Arcella intermedia.</title>
        <authorList>
            <person name="Ribeiro G.M."/>
            <person name="Porfirio-Sousa A.L."/>
            <person name="Maurer-Alcala X.X."/>
            <person name="Katz L.A."/>
            <person name="Lahr D.J.G."/>
        </authorList>
    </citation>
    <scope>NUCLEOTIDE SEQUENCE</scope>
</reference>
<accession>A0A6B2L6B1</accession>
<protein>
    <recommendedName>
        <fullName evidence="2">Macro domain-containing protein</fullName>
    </recommendedName>
</protein>
<dbReference type="PROSITE" id="PS51154">
    <property type="entry name" value="MACRO"/>
    <property type="match status" value="1"/>
</dbReference>
<organism evidence="3">
    <name type="scientific">Arcella intermedia</name>
    <dbReference type="NCBI Taxonomy" id="1963864"/>
    <lineage>
        <taxon>Eukaryota</taxon>
        <taxon>Amoebozoa</taxon>
        <taxon>Tubulinea</taxon>
        <taxon>Elardia</taxon>
        <taxon>Arcellinida</taxon>
        <taxon>Sphaerothecina</taxon>
        <taxon>Arcellidae</taxon>
        <taxon>Arcella</taxon>
    </lineage>
</organism>
<dbReference type="InterPro" id="IPR002589">
    <property type="entry name" value="Macro_dom"/>
</dbReference>
<dbReference type="SUPFAM" id="SSF52949">
    <property type="entry name" value="Macro domain-like"/>
    <property type="match status" value="1"/>
</dbReference>
<dbReference type="InterPro" id="IPR043472">
    <property type="entry name" value="Macro_dom-like"/>
</dbReference>
<evidence type="ECO:0000259" key="2">
    <source>
        <dbReference type="PROSITE" id="PS51154"/>
    </source>
</evidence>
<dbReference type="PANTHER" id="PTHR11106:SF27">
    <property type="entry name" value="MACRO DOMAIN-CONTAINING PROTEIN"/>
    <property type="match status" value="1"/>
</dbReference>
<feature type="region of interest" description="Disordered" evidence="1">
    <location>
        <begin position="141"/>
        <end position="348"/>
    </location>
</feature>
<dbReference type="PANTHER" id="PTHR11106">
    <property type="entry name" value="GANGLIOSIDE INDUCED DIFFERENTIATION ASSOCIATED PROTEIN 2-RELATED"/>
    <property type="match status" value="1"/>
</dbReference>
<evidence type="ECO:0000313" key="3">
    <source>
        <dbReference type="EMBL" id="NDV32573.1"/>
    </source>
</evidence>
<dbReference type="Gene3D" id="3.40.220.10">
    <property type="entry name" value="Leucine Aminopeptidase, subunit E, domain 1"/>
    <property type="match status" value="1"/>
</dbReference>
<dbReference type="Pfam" id="PF01661">
    <property type="entry name" value="Macro"/>
    <property type="match status" value="1"/>
</dbReference>